<feature type="domain" description="HipA-like C-terminal" evidence="4">
    <location>
        <begin position="153"/>
        <end position="400"/>
    </location>
</feature>
<dbReference type="GO" id="GO:0005829">
    <property type="term" value="C:cytosol"/>
    <property type="evidence" value="ECO:0007669"/>
    <property type="project" value="TreeGrafter"/>
</dbReference>
<dbReference type="AlphaFoldDB" id="A0A101KRC0"/>
<dbReference type="OrthoDB" id="9805913at2"/>
<accession>A0A101KRC0</accession>
<sequence length="434" mass="47525">MPRRRTHAPLRVYLNNRSVGHLLKDPGGAISFQYDSAWLAWDNAIPVSLSLPLREDTYRGAPVAAVFENLLPDSEALRRRVAERVGAEGADAYSLLAAIGHDCVGALQFIAGDGQPIDMTIEGEPVDDVAIEKLLKGLAHAPLGLSPDDAFRISVAGAQEKTALLQHDGYWLKPTGTTPTTHIFKPQIGTLPNGVDLSNSVENEFYCLKLAAAFGLSVNDATMHTFGKTTALVIERFDRLWTKDGRLLRRPQEDCCQALSVPPSRKYQSEGGPGVADIFSLLRGSDDPTTDQKTVFKAQLLFWLIGATDGHAKNFSVFVGPGGSYRLTPLYDILTAQPSLEVRQIERKQMKLAMAVGDSNHYRIDAIHARHFVQSGEKAGLPKQLIRQAFHEIIAAAEEAITKVEQTLPPDFPAQIHETVIAAIRARVKILDDK</sequence>
<dbReference type="GO" id="GO:0004674">
    <property type="term" value="F:protein serine/threonine kinase activity"/>
    <property type="evidence" value="ECO:0007669"/>
    <property type="project" value="TreeGrafter"/>
</dbReference>
<comment type="caution">
    <text evidence="6">The sequence shown here is derived from an EMBL/GenBank/DDBJ whole genome shotgun (WGS) entry which is preliminary data.</text>
</comment>
<evidence type="ECO:0000259" key="4">
    <source>
        <dbReference type="Pfam" id="PF07804"/>
    </source>
</evidence>
<proteinExistence type="inferred from homology"/>
<evidence type="ECO:0000256" key="3">
    <source>
        <dbReference type="ARBA" id="ARBA00022777"/>
    </source>
</evidence>
<name>A0A101KRC0_RHILI</name>
<dbReference type="PANTHER" id="PTHR37419:SF1">
    <property type="entry name" value="SERINE_THREONINE-PROTEIN KINASE TOXIN HIPA"/>
    <property type="match status" value="1"/>
</dbReference>
<gene>
    <name evidence="6" type="ORF">AU467_25250</name>
</gene>
<dbReference type="CDD" id="cd17808">
    <property type="entry name" value="HipA_Ec_like"/>
    <property type="match status" value="1"/>
</dbReference>
<dbReference type="Pfam" id="PF07804">
    <property type="entry name" value="HipA_C"/>
    <property type="match status" value="1"/>
</dbReference>
<dbReference type="NCBIfam" id="TIGR03071">
    <property type="entry name" value="couple_hipA"/>
    <property type="match status" value="1"/>
</dbReference>
<dbReference type="Pfam" id="PF13657">
    <property type="entry name" value="Couple_hipA"/>
    <property type="match status" value="1"/>
</dbReference>
<dbReference type="InterPro" id="IPR052028">
    <property type="entry name" value="HipA_Ser/Thr_kinase"/>
</dbReference>
<evidence type="ECO:0000259" key="5">
    <source>
        <dbReference type="Pfam" id="PF13657"/>
    </source>
</evidence>
<organism evidence="6 7">
    <name type="scientific">Rhizobium loti</name>
    <name type="common">Mesorhizobium loti</name>
    <dbReference type="NCBI Taxonomy" id="381"/>
    <lineage>
        <taxon>Bacteria</taxon>
        <taxon>Pseudomonadati</taxon>
        <taxon>Pseudomonadota</taxon>
        <taxon>Alphaproteobacteria</taxon>
        <taxon>Hyphomicrobiales</taxon>
        <taxon>Phyllobacteriaceae</taxon>
        <taxon>Mesorhizobium</taxon>
    </lineage>
</organism>
<protein>
    <submittedName>
        <fullName evidence="6">Toxin HipA</fullName>
    </submittedName>
</protein>
<keyword evidence="2" id="KW-0808">Transferase</keyword>
<feature type="domain" description="HipA N-terminal subdomain 1" evidence="5">
    <location>
        <begin position="10"/>
        <end position="109"/>
    </location>
</feature>
<evidence type="ECO:0000313" key="6">
    <source>
        <dbReference type="EMBL" id="KUM25629.1"/>
    </source>
</evidence>
<dbReference type="InterPro" id="IPR017508">
    <property type="entry name" value="HipA_N1"/>
</dbReference>
<evidence type="ECO:0000256" key="1">
    <source>
        <dbReference type="ARBA" id="ARBA00010164"/>
    </source>
</evidence>
<evidence type="ECO:0000313" key="7">
    <source>
        <dbReference type="Proteomes" id="UP000053176"/>
    </source>
</evidence>
<dbReference type="InterPro" id="IPR012893">
    <property type="entry name" value="HipA-like_C"/>
</dbReference>
<dbReference type="Proteomes" id="UP000053176">
    <property type="component" value="Unassembled WGS sequence"/>
</dbReference>
<keyword evidence="3" id="KW-0418">Kinase</keyword>
<dbReference type="EMBL" id="LPWA01000115">
    <property type="protein sequence ID" value="KUM25629.1"/>
    <property type="molecule type" value="Genomic_DNA"/>
</dbReference>
<reference evidence="6 7" key="1">
    <citation type="submission" date="2015-12" db="EMBL/GenBank/DDBJ databases">
        <title>Draft genome sequence of Mesorhizobium sp. UFLA 01-765, a multitolerant efficient symbiont and plant-growth promoting strain isolated from Zn-mining soil using Leucaena leucocephala as a trap plant.</title>
        <authorList>
            <person name="Rangel W.M."/>
            <person name="Thijs S."/>
            <person name="Longatti S.M."/>
            <person name="Moreira F.M."/>
            <person name="Weyens N."/>
            <person name="Vangronsveld J."/>
            <person name="Van Hamme J.D."/>
            <person name="Bottos E.M."/>
            <person name="Rineau F."/>
        </authorList>
    </citation>
    <scope>NUCLEOTIDE SEQUENCE [LARGE SCALE GENOMIC DNA]</scope>
    <source>
        <strain evidence="6 7">UFLA 01-765</strain>
    </source>
</reference>
<evidence type="ECO:0000256" key="2">
    <source>
        <dbReference type="ARBA" id="ARBA00022679"/>
    </source>
</evidence>
<comment type="similarity">
    <text evidence="1">Belongs to the HipA Ser/Thr kinase family.</text>
</comment>
<dbReference type="PANTHER" id="PTHR37419">
    <property type="entry name" value="SERINE/THREONINE-PROTEIN KINASE TOXIN HIPA"/>
    <property type="match status" value="1"/>
</dbReference>